<keyword evidence="2" id="KW-0732">Signal</keyword>
<keyword evidence="1" id="KW-0472">Membrane</keyword>
<evidence type="ECO:0000259" key="3">
    <source>
        <dbReference type="Pfam" id="PF04892"/>
    </source>
</evidence>
<organism evidence="4 5">
    <name type="scientific">Nocardiopsis tropica</name>
    <dbReference type="NCBI Taxonomy" id="109330"/>
    <lineage>
        <taxon>Bacteria</taxon>
        <taxon>Bacillati</taxon>
        <taxon>Actinomycetota</taxon>
        <taxon>Actinomycetes</taxon>
        <taxon>Streptosporangiales</taxon>
        <taxon>Nocardiopsidaceae</taxon>
        <taxon>Nocardiopsis</taxon>
    </lineage>
</organism>
<comment type="caution">
    <text evidence="4">The sequence shown here is derived from an EMBL/GenBank/DDBJ whole genome shotgun (WGS) entry which is preliminary data.</text>
</comment>
<evidence type="ECO:0000256" key="2">
    <source>
        <dbReference type="SAM" id="SignalP"/>
    </source>
</evidence>
<evidence type="ECO:0000313" key="5">
    <source>
        <dbReference type="Proteomes" id="UP001348641"/>
    </source>
</evidence>
<evidence type="ECO:0000313" key="4">
    <source>
        <dbReference type="EMBL" id="MEE2050690.1"/>
    </source>
</evidence>
<feature type="transmembrane region" description="Helical" evidence="1">
    <location>
        <begin position="219"/>
        <end position="241"/>
    </location>
</feature>
<dbReference type="Proteomes" id="UP001348641">
    <property type="component" value="Unassembled WGS sequence"/>
</dbReference>
<evidence type="ECO:0000256" key="1">
    <source>
        <dbReference type="SAM" id="Phobius"/>
    </source>
</evidence>
<protein>
    <submittedName>
        <fullName evidence="4">VanZ family protein</fullName>
    </submittedName>
</protein>
<keyword evidence="1" id="KW-0812">Transmembrane</keyword>
<keyword evidence="1" id="KW-1133">Transmembrane helix</keyword>
<sequence>MAILLLFALSLVLAAAAARSQGAFPRHTRKLLAATASVYVLVLVMPFSGGSPADPGRYVHWNPLGFVNDLAMNEAVEESFGQQLTDGTVAHYSIEELTDQEREELRRTNPADFYAHGEPGAGASVVDGRGGAVSHAQENLVLTELSEGIGTMGEPAQYAALILKEKAMNALLFVPLGILAFFAFSPWWARLLFGPALSVSVETLQWAVGAGRVADTGDVLANSGGFLVGAGMAAVSAALLARLPRESRSPAG</sequence>
<name>A0ABU7KN32_9ACTN</name>
<gene>
    <name evidence="4" type="ORF">Q8A49_09285</name>
</gene>
<feature type="transmembrane region" description="Helical" evidence="1">
    <location>
        <begin position="30"/>
        <end position="48"/>
    </location>
</feature>
<reference evidence="4 5" key="1">
    <citation type="submission" date="2023-07" db="EMBL/GenBank/DDBJ databases">
        <authorList>
            <person name="Girao M."/>
            <person name="Carvalho M.F."/>
        </authorList>
    </citation>
    <scope>NUCLEOTIDE SEQUENCE [LARGE SCALE GENOMIC DNA]</scope>
    <source>
        <strain evidence="4 5">66/93</strain>
    </source>
</reference>
<dbReference type="InterPro" id="IPR006976">
    <property type="entry name" value="VanZ-like"/>
</dbReference>
<accession>A0ABU7KN32</accession>
<dbReference type="RefSeq" id="WP_330157930.1">
    <property type="nucleotide sequence ID" value="NZ_BAAAJA010000008.1"/>
</dbReference>
<dbReference type="EMBL" id="JAUUCC010000018">
    <property type="protein sequence ID" value="MEE2050690.1"/>
    <property type="molecule type" value="Genomic_DNA"/>
</dbReference>
<proteinExistence type="predicted"/>
<feature type="chain" id="PRO_5046197940" evidence="2">
    <location>
        <begin position="18"/>
        <end position="252"/>
    </location>
</feature>
<feature type="domain" description="VanZ-like" evidence="3">
    <location>
        <begin position="162"/>
        <end position="234"/>
    </location>
</feature>
<feature type="transmembrane region" description="Helical" evidence="1">
    <location>
        <begin position="170"/>
        <end position="189"/>
    </location>
</feature>
<feature type="signal peptide" evidence="2">
    <location>
        <begin position="1"/>
        <end position="17"/>
    </location>
</feature>
<dbReference type="Pfam" id="PF04892">
    <property type="entry name" value="VanZ"/>
    <property type="match status" value="1"/>
</dbReference>